<evidence type="ECO:0008006" key="6">
    <source>
        <dbReference type="Google" id="ProtNLM"/>
    </source>
</evidence>
<dbReference type="AlphaFoldDB" id="A0AAV3SFN0"/>
<evidence type="ECO:0000313" key="5">
    <source>
        <dbReference type="Proteomes" id="UP001500962"/>
    </source>
</evidence>
<dbReference type="KEGG" id="hdo:MUK72_02910"/>
<reference evidence="2" key="1">
    <citation type="journal article" date="2014" name="Int. J. Syst. Evol. Microbiol.">
        <title>Complete genome sequence of Corynebacterium casei LMG S-19264T (=DSM 44701T), isolated from a smear-ripened cheese.</title>
        <authorList>
            <consortium name="US DOE Joint Genome Institute (JGI-PGF)"/>
            <person name="Walter F."/>
            <person name="Albersmeier A."/>
            <person name="Kalinowski J."/>
            <person name="Ruckert C."/>
        </authorList>
    </citation>
    <scope>NUCLEOTIDE SEQUENCE</scope>
    <source>
        <strain evidence="2">JCM 12289</strain>
    </source>
</reference>
<feature type="compositionally biased region" description="Polar residues" evidence="1">
    <location>
        <begin position="132"/>
        <end position="143"/>
    </location>
</feature>
<evidence type="ECO:0000313" key="2">
    <source>
        <dbReference type="EMBL" id="GAA0458701.1"/>
    </source>
</evidence>
<organism evidence="2 5">
    <name type="scientific">Halococcus dombrowskii</name>
    <dbReference type="NCBI Taxonomy" id="179637"/>
    <lineage>
        <taxon>Archaea</taxon>
        <taxon>Methanobacteriati</taxon>
        <taxon>Methanobacteriota</taxon>
        <taxon>Stenosarchaea group</taxon>
        <taxon>Halobacteria</taxon>
        <taxon>Halobacteriales</taxon>
        <taxon>Halococcaceae</taxon>
        <taxon>Halococcus</taxon>
    </lineage>
</organism>
<evidence type="ECO:0000256" key="1">
    <source>
        <dbReference type="SAM" id="MobiDB-lite"/>
    </source>
</evidence>
<evidence type="ECO:0000313" key="4">
    <source>
        <dbReference type="Proteomes" id="UP000830542"/>
    </source>
</evidence>
<protein>
    <recommendedName>
        <fullName evidence="6">Lipoprotein</fullName>
    </recommendedName>
</protein>
<name>A0AAV3SFN0_HALDO</name>
<feature type="region of interest" description="Disordered" evidence="1">
    <location>
        <begin position="244"/>
        <end position="269"/>
    </location>
</feature>
<dbReference type="RefSeq" id="WP_244703746.1">
    <property type="nucleotide sequence ID" value="NZ_BAAADN010000022.1"/>
</dbReference>
<feature type="region of interest" description="Disordered" evidence="1">
    <location>
        <begin position="132"/>
        <end position="156"/>
    </location>
</feature>
<accession>A0AAV3SFN0</accession>
<dbReference type="EMBL" id="BAAADN010000022">
    <property type="protein sequence ID" value="GAA0458701.1"/>
    <property type="molecule type" value="Genomic_DNA"/>
</dbReference>
<dbReference type="PROSITE" id="PS51257">
    <property type="entry name" value="PROKAR_LIPOPROTEIN"/>
    <property type="match status" value="1"/>
</dbReference>
<feature type="compositionally biased region" description="Polar residues" evidence="1">
    <location>
        <begin position="258"/>
        <end position="269"/>
    </location>
</feature>
<proteinExistence type="predicted"/>
<reference evidence="3" key="2">
    <citation type="submission" date="2022-04" db="EMBL/GenBank/DDBJ databases">
        <title>Sequencing and genomic assembly of Halococcus dombrowskii.</title>
        <authorList>
            <person name="Lim S.W."/>
            <person name="MacLea K.S."/>
        </authorList>
    </citation>
    <scope>NUCLEOTIDE SEQUENCE</scope>
    <source>
        <strain evidence="3">H4</strain>
    </source>
</reference>
<keyword evidence="4" id="KW-1185">Reference proteome</keyword>
<reference evidence="2" key="3">
    <citation type="submission" date="2023-12" db="EMBL/GenBank/DDBJ databases">
        <authorList>
            <person name="Sun Q."/>
            <person name="Inoue M."/>
        </authorList>
    </citation>
    <scope>NUCLEOTIDE SEQUENCE</scope>
    <source>
        <strain evidence="2">JCM 12289</strain>
    </source>
</reference>
<dbReference type="Proteomes" id="UP001500962">
    <property type="component" value="Unassembled WGS sequence"/>
</dbReference>
<dbReference type="GeneID" id="71760764"/>
<dbReference type="Proteomes" id="UP000830542">
    <property type="component" value="Chromosome"/>
</dbReference>
<gene>
    <name evidence="2" type="ORF">GCM10008985_13690</name>
    <name evidence="3" type="ORF">MUK72_02910</name>
</gene>
<sequence>MRPRVLLVAALVVLAGCSGVFGEGGQPTETITPAAVPTDEPTPTPVPQLAPGLTGAGIENPSVLVGAHTSVLRNKSFTIQSNSTGMASNGSVIDQSAGTLRAGPPGEGVHLVSKGNGTATYSIWSNDGRTFQNRTVPNGTTTYRRSEVHSGGRYGTNGVGLRSLLEPFLIANTSVTERERNGTTLYLVRGSTRIDEEYRRGNISLRMLVDSQGFIHSYRTVREAAFDEDIARIISENQYSKIGATDAPERPSWVATAKNRTTPTGGSQN</sequence>
<evidence type="ECO:0000313" key="3">
    <source>
        <dbReference type="EMBL" id="UOO95666.1"/>
    </source>
</evidence>
<dbReference type="EMBL" id="CP095005">
    <property type="protein sequence ID" value="UOO95666.1"/>
    <property type="molecule type" value="Genomic_DNA"/>
</dbReference>